<comment type="caution">
    <text evidence="1">The sequence shown here is derived from an EMBL/GenBank/DDBJ whole genome shotgun (WGS) entry which is preliminary data.</text>
</comment>
<evidence type="ECO:0000313" key="2">
    <source>
        <dbReference type="Proteomes" id="UP001147733"/>
    </source>
</evidence>
<dbReference type="RefSeq" id="XP_056502884.1">
    <property type="nucleotide sequence ID" value="XM_056643472.1"/>
</dbReference>
<keyword evidence="2" id="KW-1185">Reference proteome</keyword>
<sequence>MSSFNERIATIGSTGAWLGTAGTANPITCQERTPLMFSYSDGLELTSSMQIPVARTSPTAVLTASSIIAITITV</sequence>
<protein>
    <submittedName>
        <fullName evidence="1">Uncharacterized protein</fullName>
    </submittedName>
</protein>
<dbReference type="EMBL" id="JAPQKT010000003">
    <property type="protein sequence ID" value="KAJ5235384.1"/>
    <property type="molecule type" value="Genomic_DNA"/>
</dbReference>
<dbReference type="AlphaFoldDB" id="A0A9W9P4Q9"/>
<accession>A0A9W9P4Q9</accession>
<organism evidence="1 2">
    <name type="scientific">Penicillium citrinum</name>
    <dbReference type="NCBI Taxonomy" id="5077"/>
    <lineage>
        <taxon>Eukaryota</taxon>
        <taxon>Fungi</taxon>
        <taxon>Dikarya</taxon>
        <taxon>Ascomycota</taxon>
        <taxon>Pezizomycotina</taxon>
        <taxon>Eurotiomycetes</taxon>
        <taxon>Eurotiomycetidae</taxon>
        <taxon>Eurotiales</taxon>
        <taxon>Aspergillaceae</taxon>
        <taxon>Penicillium</taxon>
    </lineage>
</organism>
<proteinExistence type="predicted"/>
<reference evidence="1" key="1">
    <citation type="submission" date="2022-11" db="EMBL/GenBank/DDBJ databases">
        <authorList>
            <person name="Petersen C."/>
        </authorList>
    </citation>
    <scope>NUCLEOTIDE SEQUENCE</scope>
    <source>
        <strain evidence="1">IBT 23319</strain>
    </source>
</reference>
<reference evidence="1" key="2">
    <citation type="journal article" date="2023" name="IMA Fungus">
        <title>Comparative genomic study of the Penicillium genus elucidates a diverse pangenome and 15 lateral gene transfer events.</title>
        <authorList>
            <person name="Petersen C."/>
            <person name="Sorensen T."/>
            <person name="Nielsen M.R."/>
            <person name="Sondergaard T.E."/>
            <person name="Sorensen J.L."/>
            <person name="Fitzpatrick D.A."/>
            <person name="Frisvad J.C."/>
            <person name="Nielsen K.L."/>
        </authorList>
    </citation>
    <scope>NUCLEOTIDE SEQUENCE</scope>
    <source>
        <strain evidence="1">IBT 23319</strain>
    </source>
</reference>
<dbReference type="GeneID" id="81382639"/>
<evidence type="ECO:0000313" key="1">
    <source>
        <dbReference type="EMBL" id="KAJ5235384.1"/>
    </source>
</evidence>
<gene>
    <name evidence="1" type="ORF">N7469_004552</name>
</gene>
<dbReference type="Proteomes" id="UP001147733">
    <property type="component" value="Unassembled WGS sequence"/>
</dbReference>
<name>A0A9W9P4Q9_PENCI</name>